<protein>
    <submittedName>
        <fullName evidence="1">Uncharacterized protein</fullName>
    </submittedName>
</protein>
<dbReference type="RefSeq" id="WP_166654360.1">
    <property type="nucleotide sequence ID" value="NZ_SNZH01000023.1"/>
</dbReference>
<dbReference type="Proteomes" id="UP000295293">
    <property type="component" value="Unassembled WGS sequence"/>
</dbReference>
<reference evidence="1 2" key="1">
    <citation type="submission" date="2019-03" db="EMBL/GenBank/DDBJ databases">
        <title>Genomic Encyclopedia of Type Strains, Phase IV (KMG-IV): sequencing the most valuable type-strain genomes for metagenomic binning, comparative biology and taxonomic classification.</title>
        <authorList>
            <person name="Goeker M."/>
        </authorList>
    </citation>
    <scope>NUCLEOTIDE SEQUENCE [LARGE SCALE GENOMIC DNA]</scope>
    <source>
        <strain evidence="1 2">DSM 21667</strain>
    </source>
</reference>
<dbReference type="EMBL" id="SNZH01000023">
    <property type="protein sequence ID" value="TDR37878.1"/>
    <property type="molecule type" value="Genomic_DNA"/>
</dbReference>
<evidence type="ECO:0000313" key="2">
    <source>
        <dbReference type="Proteomes" id="UP000295293"/>
    </source>
</evidence>
<dbReference type="AlphaFoldDB" id="A0A4R6YLA6"/>
<sequence length="126" mass="13750">MATREQTSQALAAPANGWLFEVTTEATLRRPIFSTGDTFVFSPAGMNLSLQVTDQTGKLVLGKDLLLAWNTDAAAFTATAYGRHMKFLINPVNRLDSEIDWDMTYSADYEAAPHHSPDEGGDGDPK</sequence>
<gene>
    <name evidence="1" type="ORF">DFR29_12352</name>
</gene>
<comment type="caution">
    <text evidence="1">The sequence shown here is derived from an EMBL/GenBank/DDBJ whole genome shotgun (WGS) entry which is preliminary data.</text>
</comment>
<evidence type="ECO:0000313" key="1">
    <source>
        <dbReference type="EMBL" id="TDR37878.1"/>
    </source>
</evidence>
<proteinExistence type="predicted"/>
<organism evidence="1 2">
    <name type="scientific">Tahibacter aquaticus</name>
    <dbReference type="NCBI Taxonomy" id="520092"/>
    <lineage>
        <taxon>Bacteria</taxon>
        <taxon>Pseudomonadati</taxon>
        <taxon>Pseudomonadota</taxon>
        <taxon>Gammaproteobacteria</taxon>
        <taxon>Lysobacterales</taxon>
        <taxon>Rhodanobacteraceae</taxon>
        <taxon>Tahibacter</taxon>
    </lineage>
</organism>
<keyword evidence="2" id="KW-1185">Reference proteome</keyword>
<accession>A0A4R6YLA6</accession>
<name>A0A4R6YLA6_9GAMM</name>